<name>K1RTA7_9ZZZZ</name>
<dbReference type="AlphaFoldDB" id="K1RTA7"/>
<dbReference type="PANTHER" id="PTHR30349:SF64">
    <property type="entry name" value="PROPHAGE INTEGRASE INTD-RELATED"/>
    <property type="match status" value="1"/>
</dbReference>
<gene>
    <name evidence="4" type="ORF">LEA_18800</name>
</gene>
<evidence type="ECO:0000313" key="4">
    <source>
        <dbReference type="EMBL" id="EKC48608.1"/>
    </source>
</evidence>
<dbReference type="InterPro" id="IPR010998">
    <property type="entry name" value="Integrase_recombinase_N"/>
</dbReference>
<dbReference type="Gene3D" id="1.10.150.130">
    <property type="match status" value="1"/>
</dbReference>
<proteinExistence type="predicted"/>
<sequence>MLEAEPAREKVALLRDGFIAYEGRNLKKNTINRYKYTWAKIEAFLGKEKAALLTYDEINRSWLEDFDAFMAKEGLSRNTRASRMLCVAAVFNLAIDNEQTKNYPFRRYSLRLETTKKRNLSVEEIRSIFEAGGDELVDMFLLMFLLIGINVSDLFALTNENIVRGRLEYDRAKTGRHYSILLHPEALRIIEKYKGEKKLLRFSEHFRNVDVATVMINKKLAKVRPGLTTYYARHTWASIAFNIGIQKDVVSLALGHSFGVRVTDTYINADLSRVDEANRRVIDYVLYNKK</sequence>
<dbReference type="PANTHER" id="PTHR30349">
    <property type="entry name" value="PHAGE INTEGRASE-RELATED"/>
    <property type="match status" value="1"/>
</dbReference>
<dbReference type="InterPro" id="IPR044068">
    <property type="entry name" value="CB"/>
</dbReference>
<dbReference type="Gene3D" id="1.10.443.10">
    <property type="entry name" value="Intergrase catalytic core"/>
    <property type="match status" value="1"/>
</dbReference>
<dbReference type="GO" id="GO:0006310">
    <property type="term" value="P:DNA recombination"/>
    <property type="evidence" value="ECO:0007669"/>
    <property type="project" value="UniProtKB-KW"/>
</dbReference>
<dbReference type="InterPro" id="IPR050090">
    <property type="entry name" value="Tyrosine_recombinase_XerCD"/>
</dbReference>
<dbReference type="InterPro" id="IPR025269">
    <property type="entry name" value="SAM-like_dom"/>
</dbReference>
<organism evidence="4">
    <name type="scientific">human gut metagenome</name>
    <dbReference type="NCBI Taxonomy" id="408170"/>
    <lineage>
        <taxon>unclassified sequences</taxon>
        <taxon>metagenomes</taxon>
        <taxon>organismal metagenomes</taxon>
    </lineage>
</organism>
<dbReference type="GO" id="GO:0003677">
    <property type="term" value="F:DNA binding"/>
    <property type="evidence" value="ECO:0007669"/>
    <property type="project" value="UniProtKB-KW"/>
</dbReference>
<dbReference type="InterPro" id="IPR013762">
    <property type="entry name" value="Integrase-like_cat_sf"/>
</dbReference>
<keyword evidence="2" id="KW-0233">DNA recombination</keyword>
<accession>K1RTA7</accession>
<protein>
    <submittedName>
        <fullName evidence="4">Tyrosine type site-specific recombinase</fullName>
    </submittedName>
</protein>
<reference evidence="4" key="1">
    <citation type="journal article" date="2013" name="Environ. Microbiol.">
        <title>Microbiota from the distal guts of lean and obese adolescents exhibit partial functional redundancy besides clear differences in community structure.</title>
        <authorList>
            <person name="Ferrer M."/>
            <person name="Ruiz A."/>
            <person name="Lanza F."/>
            <person name="Haange S.B."/>
            <person name="Oberbach A."/>
            <person name="Till H."/>
            <person name="Bargiela R."/>
            <person name="Campoy C."/>
            <person name="Segura M.T."/>
            <person name="Richter M."/>
            <person name="von Bergen M."/>
            <person name="Seifert J."/>
            <person name="Suarez A."/>
        </authorList>
    </citation>
    <scope>NUCLEOTIDE SEQUENCE</scope>
</reference>
<feature type="domain" description="Core-binding (CB)" evidence="3">
    <location>
        <begin position="9"/>
        <end position="95"/>
    </location>
</feature>
<keyword evidence="1" id="KW-0238">DNA-binding</keyword>
<dbReference type="InterPro" id="IPR011010">
    <property type="entry name" value="DNA_brk_join_enz"/>
</dbReference>
<evidence type="ECO:0000256" key="1">
    <source>
        <dbReference type="ARBA" id="ARBA00023125"/>
    </source>
</evidence>
<dbReference type="EMBL" id="AJWY01012912">
    <property type="protein sequence ID" value="EKC48608.1"/>
    <property type="molecule type" value="Genomic_DNA"/>
</dbReference>
<comment type="caution">
    <text evidence="4">The sequence shown here is derived from an EMBL/GenBank/DDBJ whole genome shotgun (WGS) entry which is preliminary data.</text>
</comment>
<dbReference type="PROSITE" id="PS51900">
    <property type="entry name" value="CB"/>
    <property type="match status" value="1"/>
</dbReference>
<dbReference type="Pfam" id="PF13102">
    <property type="entry name" value="Phage_int_SAM_5"/>
    <property type="match status" value="1"/>
</dbReference>
<evidence type="ECO:0000259" key="3">
    <source>
        <dbReference type="PROSITE" id="PS51900"/>
    </source>
</evidence>
<dbReference type="GO" id="GO:0015074">
    <property type="term" value="P:DNA integration"/>
    <property type="evidence" value="ECO:0007669"/>
    <property type="project" value="InterPro"/>
</dbReference>
<dbReference type="SUPFAM" id="SSF56349">
    <property type="entry name" value="DNA breaking-rejoining enzymes"/>
    <property type="match status" value="1"/>
</dbReference>
<evidence type="ECO:0000256" key="2">
    <source>
        <dbReference type="ARBA" id="ARBA00023172"/>
    </source>
</evidence>